<feature type="region of interest" description="Disordered" evidence="1">
    <location>
        <begin position="646"/>
        <end position="753"/>
    </location>
</feature>
<feature type="compositionally biased region" description="Low complexity" evidence="1">
    <location>
        <begin position="241"/>
        <end position="250"/>
    </location>
</feature>
<keyword evidence="2" id="KW-1185">Reference proteome</keyword>
<evidence type="ECO:0000313" key="2">
    <source>
        <dbReference type="Proteomes" id="UP000515124"/>
    </source>
</evidence>
<dbReference type="PANTHER" id="PTHR34367:SF1">
    <property type="entry name" value="OS04G0528600 PROTEIN"/>
    <property type="match status" value="1"/>
</dbReference>
<proteinExistence type="predicted"/>
<reference evidence="3" key="1">
    <citation type="submission" date="2025-08" db="UniProtKB">
        <authorList>
            <consortium name="RefSeq"/>
        </authorList>
    </citation>
    <scope>IDENTIFICATION</scope>
</reference>
<name>A0A6P5SI44_PRUAV</name>
<feature type="compositionally biased region" description="Basic and acidic residues" evidence="1">
    <location>
        <begin position="730"/>
        <end position="739"/>
    </location>
</feature>
<dbReference type="GeneID" id="110756155"/>
<feature type="compositionally biased region" description="Low complexity" evidence="1">
    <location>
        <begin position="117"/>
        <end position="131"/>
    </location>
</feature>
<evidence type="ECO:0000313" key="3">
    <source>
        <dbReference type="RefSeq" id="XP_021813236.1"/>
    </source>
</evidence>
<dbReference type="Gramene" id="Pav_sc0000514.1_g190.1.mk:mrna">
    <property type="protein sequence ID" value="Pav_sc0000514.1_g190.1.mk:mrna"/>
    <property type="gene ID" value="Pav_sc0000514.1_g190.1.mk"/>
</dbReference>
<feature type="compositionally biased region" description="Low complexity" evidence="1">
    <location>
        <begin position="376"/>
        <end position="386"/>
    </location>
</feature>
<feature type="region of interest" description="Disordered" evidence="1">
    <location>
        <begin position="179"/>
        <end position="200"/>
    </location>
</feature>
<feature type="region of interest" description="Disordered" evidence="1">
    <location>
        <begin position="339"/>
        <end position="438"/>
    </location>
</feature>
<feature type="compositionally biased region" description="Low complexity" evidence="1">
    <location>
        <begin position="286"/>
        <end position="315"/>
    </location>
</feature>
<dbReference type="KEGG" id="pavi:110756155"/>
<feature type="compositionally biased region" description="Polar residues" evidence="1">
    <location>
        <begin position="106"/>
        <end position="116"/>
    </location>
</feature>
<feature type="compositionally biased region" description="Low complexity" evidence="1">
    <location>
        <begin position="264"/>
        <end position="273"/>
    </location>
</feature>
<evidence type="ECO:0000256" key="1">
    <source>
        <dbReference type="SAM" id="MobiDB-lite"/>
    </source>
</evidence>
<feature type="compositionally biased region" description="Polar residues" evidence="1">
    <location>
        <begin position="466"/>
        <end position="482"/>
    </location>
</feature>
<dbReference type="InterPro" id="IPR040412">
    <property type="entry name" value="At1g65710-like"/>
</dbReference>
<dbReference type="PANTHER" id="PTHR34367">
    <property type="entry name" value="OS02G0734667 PROTEIN"/>
    <property type="match status" value="1"/>
</dbReference>
<feature type="compositionally biased region" description="Polar residues" evidence="1">
    <location>
        <begin position="682"/>
        <end position="701"/>
    </location>
</feature>
<sequence>MGTCFSKKKRSSSPLPLPPPPPAATGYGYVVGEDPNDNKNKPKSVSVVAELGRVEMKAKKPERKQEQIEEEEEDQETQVQVKKEVFIIKHRKSHDGRGDRDCGKSSLPQNQIQQQPSVSDGGADVAAASASPPIPQIANSTAKTGTCNELVDDVDKVVKRVRTQSCNKEELDAILLQCGRLSRSNSSGHNRRYSGSKRSYDFDAVDGHVNVNEICHEDADADGADEMSAADKIRRHRQSSRSRPSSPSSQGRRRRRTPSRERNQQQQQQQQRSSSRERRTSRSPSKRSSSQQNPSASSSSNANAIANANGNNRPGKMVSVPAAAISSVAMVEKTTHINNGESAATIKRVSVKRNVGSPRAQSPARANARGAPNEGQQQQQPSLSRSSSRKAEQSPYRRNPLAEIDPNSLAYPQAHTNNKTKREIQTEEDIPVKEPTNLLNQAPMQKPNLEINNNRTVPHGVNYITSGTSTMDSNKAMSANCSSRERQQNVPAEEVKGQPQGKPQTLTRSRSSRRSRDLDFDPETATLSNPAAPSLYTSLLLQDIHNFHQQNTPNVVSVPPCVTKACSILEAVADLNSATKSTPTDQINKKTTPGSGYNCSLNANYNVGKSIADQPKDPFVESEVVVNDDLMEPSFHKYVTVRRGTGALEGGDDLLDMEDQESSGSNSFVSGTSHSQQHHWGLSSSWEPNSADSTDSWTSRSNTREEGHNHRITPLSFDVDEAARRRLSGRKRDSDDHNQRSGGIGRGRLAATNTKGLHTIPGVAAAASM</sequence>
<feature type="compositionally biased region" description="Low complexity" evidence="1">
    <location>
        <begin position="662"/>
        <end position="675"/>
    </location>
</feature>
<feature type="region of interest" description="Disordered" evidence="1">
    <location>
        <begin position="1"/>
        <end position="144"/>
    </location>
</feature>
<feature type="region of interest" description="Disordered" evidence="1">
    <location>
        <begin position="466"/>
        <end position="529"/>
    </location>
</feature>
<dbReference type="RefSeq" id="XP_021813236.1">
    <property type="nucleotide sequence ID" value="XM_021957544.1"/>
</dbReference>
<organism evidence="2 3">
    <name type="scientific">Prunus avium</name>
    <name type="common">Cherry</name>
    <name type="synonym">Cerasus avium</name>
    <dbReference type="NCBI Taxonomy" id="42229"/>
    <lineage>
        <taxon>Eukaryota</taxon>
        <taxon>Viridiplantae</taxon>
        <taxon>Streptophyta</taxon>
        <taxon>Embryophyta</taxon>
        <taxon>Tracheophyta</taxon>
        <taxon>Spermatophyta</taxon>
        <taxon>Magnoliopsida</taxon>
        <taxon>eudicotyledons</taxon>
        <taxon>Gunneridae</taxon>
        <taxon>Pentapetalae</taxon>
        <taxon>rosids</taxon>
        <taxon>fabids</taxon>
        <taxon>Rosales</taxon>
        <taxon>Rosaceae</taxon>
        <taxon>Amygdaloideae</taxon>
        <taxon>Amygdaleae</taxon>
        <taxon>Prunus</taxon>
    </lineage>
</organism>
<protein>
    <submittedName>
        <fullName evidence="3">Uncharacterized protein At1g65710-like</fullName>
    </submittedName>
</protein>
<feature type="region of interest" description="Disordered" evidence="1">
    <location>
        <begin position="232"/>
        <end position="315"/>
    </location>
</feature>
<feature type="compositionally biased region" description="Acidic residues" evidence="1">
    <location>
        <begin position="650"/>
        <end position="661"/>
    </location>
</feature>
<dbReference type="AlphaFoldDB" id="A0A6P5SI44"/>
<accession>A0A6P5SI44</accession>
<feature type="compositionally biased region" description="Basic and acidic residues" evidence="1">
    <location>
        <begin position="52"/>
        <end position="67"/>
    </location>
</feature>
<gene>
    <name evidence="3" type="primary">LOC110756155</name>
</gene>
<dbReference type="Proteomes" id="UP000515124">
    <property type="component" value="Unplaced"/>
</dbReference>
<feature type="compositionally biased region" description="Basic residues" evidence="1">
    <location>
        <begin position="1"/>
        <end position="11"/>
    </location>
</feature>